<organism evidence="3 4">
    <name type="scientific">Panacagrimonas perspica</name>
    <dbReference type="NCBI Taxonomy" id="381431"/>
    <lineage>
        <taxon>Bacteria</taxon>
        <taxon>Pseudomonadati</taxon>
        <taxon>Pseudomonadota</taxon>
        <taxon>Gammaproteobacteria</taxon>
        <taxon>Nevskiales</taxon>
        <taxon>Nevskiaceae</taxon>
        <taxon>Panacagrimonas</taxon>
    </lineage>
</organism>
<comment type="caution">
    <text evidence="3">The sequence shown here is derived from an EMBL/GenBank/DDBJ whole genome shotgun (WGS) entry which is preliminary data.</text>
</comment>
<dbReference type="AlphaFoldDB" id="A0A4R7P405"/>
<keyword evidence="4" id="KW-1185">Reference proteome</keyword>
<dbReference type="GO" id="GO:0016853">
    <property type="term" value="F:isomerase activity"/>
    <property type="evidence" value="ECO:0007669"/>
    <property type="project" value="UniProtKB-KW"/>
</dbReference>
<dbReference type="CDD" id="cd02966">
    <property type="entry name" value="TlpA_like_family"/>
    <property type="match status" value="1"/>
</dbReference>
<evidence type="ECO:0000313" key="4">
    <source>
        <dbReference type="Proteomes" id="UP000295341"/>
    </source>
</evidence>
<evidence type="ECO:0000259" key="2">
    <source>
        <dbReference type="PROSITE" id="PS51352"/>
    </source>
</evidence>
<feature type="chain" id="PRO_5020274150" evidence="1">
    <location>
        <begin position="26"/>
        <end position="188"/>
    </location>
</feature>
<feature type="domain" description="Thioredoxin" evidence="2">
    <location>
        <begin position="34"/>
        <end position="183"/>
    </location>
</feature>
<dbReference type="PANTHER" id="PTHR42852">
    <property type="entry name" value="THIOL:DISULFIDE INTERCHANGE PROTEIN DSBE"/>
    <property type="match status" value="1"/>
</dbReference>
<protein>
    <submittedName>
        <fullName evidence="3">Thiol-disulfide isomerase/thioredoxin</fullName>
    </submittedName>
</protein>
<dbReference type="GO" id="GO:0016491">
    <property type="term" value="F:oxidoreductase activity"/>
    <property type="evidence" value="ECO:0007669"/>
    <property type="project" value="InterPro"/>
</dbReference>
<keyword evidence="1" id="KW-0732">Signal</keyword>
<dbReference type="GO" id="GO:0016209">
    <property type="term" value="F:antioxidant activity"/>
    <property type="evidence" value="ECO:0007669"/>
    <property type="project" value="InterPro"/>
</dbReference>
<keyword evidence="3" id="KW-0413">Isomerase</keyword>
<gene>
    <name evidence="3" type="ORF">DFR24_2776</name>
</gene>
<dbReference type="SUPFAM" id="SSF52833">
    <property type="entry name" value="Thioredoxin-like"/>
    <property type="match status" value="1"/>
</dbReference>
<dbReference type="RefSeq" id="WP_133881958.1">
    <property type="nucleotide sequence ID" value="NZ_MWIN01000031.1"/>
</dbReference>
<dbReference type="InterPro" id="IPR013766">
    <property type="entry name" value="Thioredoxin_domain"/>
</dbReference>
<proteinExistence type="predicted"/>
<dbReference type="InterPro" id="IPR050553">
    <property type="entry name" value="Thioredoxin_ResA/DsbE_sf"/>
</dbReference>
<dbReference type="PANTHER" id="PTHR42852:SF13">
    <property type="entry name" value="PROTEIN DIPZ"/>
    <property type="match status" value="1"/>
</dbReference>
<evidence type="ECO:0000313" key="3">
    <source>
        <dbReference type="EMBL" id="TDU28407.1"/>
    </source>
</evidence>
<reference evidence="3 4" key="1">
    <citation type="submission" date="2019-03" db="EMBL/GenBank/DDBJ databases">
        <title>Genomic Encyclopedia of Type Strains, Phase IV (KMG-IV): sequencing the most valuable type-strain genomes for metagenomic binning, comparative biology and taxonomic classification.</title>
        <authorList>
            <person name="Goeker M."/>
        </authorList>
    </citation>
    <scope>NUCLEOTIDE SEQUENCE [LARGE SCALE GENOMIC DNA]</scope>
    <source>
        <strain evidence="3 4">DSM 26377</strain>
    </source>
</reference>
<dbReference type="OrthoDB" id="9799347at2"/>
<dbReference type="EMBL" id="SOBT01000009">
    <property type="protein sequence ID" value="TDU28407.1"/>
    <property type="molecule type" value="Genomic_DNA"/>
</dbReference>
<dbReference type="Pfam" id="PF00578">
    <property type="entry name" value="AhpC-TSA"/>
    <property type="match status" value="1"/>
</dbReference>
<dbReference type="Gene3D" id="3.40.30.10">
    <property type="entry name" value="Glutaredoxin"/>
    <property type="match status" value="1"/>
</dbReference>
<accession>A0A4R7P405</accession>
<dbReference type="PROSITE" id="PS51352">
    <property type="entry name" value="THIOREDOXIN_2"/>
    <property type="match status" value="1"/>
</dbReference>
<dbReference type="InterPro" id="IPR000866">
    <property type="entry name" value="AhpC/TSA"/>
</dbReference>
<dbReference type="Proteomes" id="UP000295341">
    <property type="component" value="Unassembled WGS sequence"/>
</dbReference>
<name>A0A4R7P405_9GAMM</name>
<evidence type="ECO:0000256" key="1">
    <source>
        <dbReference type="SAM" id="SignalP"/>
    </source>
</evidence>
<dbReference type="InterPro" id="IPR036249">
    <property type="entry name" value="Thioredoxin-like_sf"/>
</dbReference>
<feature type="signal peptide" evidence="1">
    <location>
        <begin position="1"/>
        <end position="25"/>
    </location>
</feature>
<sequence length="188" mass="20692">MRLSLVLLRPALLTLLFALPTLASAQAPDKGELLPFGSEAPEIAGLILNGAPGTKLSQFRGKVVAVDFWATWCTPCLLSIPELDRVRNELREEGYGDRFEIVSVNVDDDIPKARKFLELHPVGYPVIGDPIGIAMKRFGPWKLPATFLLTPEGKVHMIWLGYADYFPSDIKKLTLELLSQTAPAPAAR</sequence>